<evidence type="ECO:0000313" key="2">
    <source>
        <dbReference type="EMBL" id="CAE0724218.1"/>
    </source>
</evidence>
<proteinExistence type="predicted"/>
<reference evidence="2" key="1">
    <citation type="submission" date="2021-01" db="EMBL/GenBank/DDBJ databases">
        <authorList>
            <person name="Corre E."/>
            <person name="Pelletier E."/>
            <person name="Niang G."/>
            <person name="Scheremetjew M."/>
            <person name="Finn R."/>
            <person name="Kale V."/>
            <person name="Holt S."/>
            <person name="Cochrane G."/>
            <person name="Meng A."/>
            <person name="Brown T."/>
            <person name="Cohen L."/>
        </authorList>
    </citation>
    <scope>NUCLEOTIDE SEQUENCE</scope>
    <source>
        <strain evidence="2">10249 10 AB</strain>
    </source>
</reference>
<name>A0A7S4AR68_9STRA</name>
<feature type="transmembrane region" description="Helical" evidence="1">
    <location>
        <begin position="238"/>
        <end position="258"/>
    </location>
</feature>
<feature type="transmembrane region" description="Helical" evidence="1">
    <location>
        <begin position="7"/>
        <end position="28"/>
    </location>
</feature>
<evidence type="ECO:0000256" key="1">
    <source>
        <dbReference type="SAM" id="Phobius"/>
    </source>
</evidence>
<protein>
    <recommendedName>
        <fullName evidence="3">Cycloeucalenol cycloisomerase</fullName>
    </recommendedName>
</protein>
<feature type="transmembrane region" description="Helical" evidence="1">
    <location>
        <begin position="202"/>
        <end position="226"/>
    </location>
</feature>
<sequence>MIETNDVAVTMTAIFGSMLAVCGGLVAIQTKITGGDRDSRLLPNPITEPSKRAYEIYALCYTPVWIFAFACIVGLGLYEDFDKWSYLKVLVGLSLPFLLQPVIYPSAGSSGCPDAKRPLLERYSFKANAWLAVYSFIGNYWYTHYFYSVLRAKYTMPAHRLNNVPLALYFATHFYFSTYHVFSNLLLRKVVTTFEPGMARKLLYVTVVFTFAYFTAFMETLTISAYPDYSFEDRNMAYTVGSAFYGIYFIVSFPAFFVFDKDIDNAEAKTKTTVWDTIVSSCGYGMIIMILLDIVRLYLDIPLVVGSSDMVCSINQ</sequence>
<dbReference type="EMBL" id="HBIX01024556">
    <property type="protein sequence ID" value="CAE0724218.1"/>
    <property type="molecule type" value="Transcribed_RNA"/>
</dbReference>
<keyword evidence="1" id="KW-1133">Transmembrane helix</keyword>
<feature type="transmembrane region" description="Helical" evidence="1">
    <location>
        <begin position="85"/>
        <end position="103"/>
    </location>
</feature>
<gene>
    <name evidence="2" type="ORF">PAUS00366_LOCUS16974</name>
</gene>
<feature type="transmembrane region" description="Helical" evidence="1">
    <location>
        <begin position="278"/>
        <end position="299"/>
    </location>
</feature>
<feature type="transmembrane region" description="Helical" evidence="1">
    <location>
        <begin position="56"/>
        <end position="78"/>
    </location>
</feature>
<evidence type="ECO:0008006" key="3">
    <source>
        <dbReference type="Google" id="ProtNLM"/>
    </source>
</evidence>
<dbReference type="AlphaFoldDB" id="A0A7S4AR68"/>
<accession>A0A7S4AR68</accession>
<dbReference type="GO" id="GO:0047793">
    <property type="term" value="F:cycloeucalenol cycloisomerase activity"/>
    <property type="evidence" value="ECO:0007669"/>
    <property type="project" value="InterPro"/>
</dbReference>
<keyword evidence="1" id="KW-0472">Membrane</keyword>
<organism evidence="2">
    <name type="scientific">Pseudo-nitzschia australis</name>
    <dbReference type="NCBI Taxonomy" id="44445"/>
    <lineage>
        <taxon>Eukaryota</taxon>
        <taxon>Sar</taxon>
        <taxon>Stramenopiles</taxon>
        <taxon>Ochrophyta</taxon>
        <taxon>Bacillariophyta</taxon>
        <taxon>Bacillariophyceae</taxon>
        <taxon>Bacillariophycidae</taxon>
        <taxon>Bacillariales</taxon>
        <taxon>Bacillariaceae</taxon>
        <taxon>Pseudo-nitzschia</taxon>
    </lineage>
</organism>
<dbReference type="PANTHER" id="PTHR35136">
    <property type="entry name" value="CYCLOEUCALENOL CYCLOISOMERASE"/>
    <property type="match status" value="1"/>
</dbReference>
<dbReference type="InterPro" id="IPR020532">
    <property type="entry name" value="Cycloeucalenol_cycloisomerase"/>
</dbReference>
<feature type="transmembrane region" description="Helical" evidence="1">
    <location>
        <begin position="163"/>
        <end position="182"/>
    </location>
</feature>
<feature type="transmembrane region" description="Helical" evidence="1">
    <location>
        <begin position="123"/>
        <end position="142"/>
    </location>
</feature>
<dbReference type="PANTHER" id="PTHR35136:SF1">
    <property type="entry name" value="CYCLOEUCALENOL CYCLOISOMERASE"/>
    <property type="match status" value="1"/>
</dbReference>
<keyword evidence="1" id="KW-0812">Transmembrane</keyword>